<proteinExistence type="predicted"/>
<sequence>MMEELYGCVSNEERHPCLAQPCRARFLVDLLFDAFKWAAEPDREPVVFLGWPEIESSRIQLMRQVTENVPKPPQSSFLGGL</sequence>
<accession>A0A183T0C8</accession>
<dbReference type="AlphaFoldDB" id="A0A183T0C8"/>
<gene>
    <name evidence="1" type="ORF">SSLN_LOCUS9926</name>
</gene>
<reference evidence="1 2" key="2">
    <citation type="submission" date="2018-11" db="EMBL/GenBank/DDBJ databases">
        <authorList>
            <consortium name="Pathogen Informatics"/>
        </authorList>
    </citation>
    <scope>NUCLEOTIDE SEQUENCE [LARGE SCALE GENOMIC DNA]</scope>
    <source>
        <strain evidence="1 2">NST_G2</strain>
    </source>
</reference>
<dbReference type="WBParaSite" id="SSLN_0001029201-mRNA-1">
    <property type="protein sequence ID" value="SSLN_0001029201-mRNA-1"/>
    <property type="gene ID" value="SSLN_0001029201"/>
</dbReference>
<organism evidence="3">
    <name type="scientific">Schistocephalus solidus</name>
    <name type="common">Tapeworm</name>
    <dbReference type="NCBI Taxonomy" id="70667"/>
    <lineage>
        <taxon>Eukaryota</taxon>
        <taxon>Metazoa</taxon>
        <taxon>Spiralia</taxon>
        <taxon>Lophotrochozoa</taxon>
        <taxon>Platyhelminthes</taxon>
        <taxon>Cestoda</taxon>
        <taxon>Eucestoda</taxon>
        <taxon>Diphyllobothriidea</taxon>
        <taxon>Diphyllobothriidae</taxon>
        <taxon>Schistocephalus</taxon>
    </lineage>
</organism>
<protein>
    <submittedName>
        <fullName evidence="1 3">Uncharacterized protein</fullName>
    </submittedName>
</protein>
<keyword evidence="2" id="KW-1185">Reference proteome</keyword>
<evidence type="ECO:0000313" key="2">
    <source>
        <dbReference type="Proteomes" id="UP000275846"/>
    </source>
</evidence>
<dbReference type="EMBL" id="UYSU01035546">
    <property type="protein sequence ID" value="VDL96311.1"/>
    <property type="molecule type" value="Genomic_DNA"/>
</dbReference>
<evidence type="ECO:0000313" key="1">
    <source>
        <dbReference type="EMBL" id="VDL96311.1"/>
    </source>
</evidence>
<reference evidence="3" key="1">
    <citation type="submission" date="2016-06" db="UniProtKB">
        <authorList>
            <consortium name="WormBaseParasite"/>
        </authorList>
    </citation>
    <scope>IDENTIFICATION</scope>
</reference>
<name>A0A183T0C8_SCHSO</name>
<evidence type="ECO:0000313" key="3">
    <source>
        <dbReference type="WBParaSite" id="SSLN_0001029201-mRNA-1"/>
    </source>
</evidence>
<dbReference type="Proteomes" id="UP000275846">
    <property type="component" value="Unassembled WGS sequence"/>
</dbReference>